<organism evidence="1">
    <name type="scientific">termite gut metagenome</name>
    <dbReference type="NCBI Taxonomy" id="433724"/>
    <lineage>
        <taxon>unclassified sequences</taxon>
        <taxon>metagenomes</taxon>
        <taxon>organismal metagenomes</taxon>
    </lineage>
</organism>
<dbReference type="AlphaFoldDB" id="A0A5J4PCE9"/>
<comment type="caution">
    <text evidence="1">The sequence shown here is derived from an EMBL/GenBank/DDBJ whole genome shotgun (WGS) entry which is preliminary data.</text>
</comment>
<sequence length="238" mass="27489">KTKGFFYRDLDKKSIVHFNHQSRDQVYMQALTLLCETQPQHPDYNVWENSIKLYAGYLKNIMQYVQPYGMLPSGIYHVDEVKDSANFYALQIWIKDDVSKDYKEQLENGVQLDKEHYLRVFPVWFSFKGNAAVHLSTGKAAALCGKFLNDKELINIAEQQLFWIVGKNPFGQSLIFGEGSNYPQLYTALPGETVGEIPVGMQSRFNEDTPYWTQFNTATYKEVWGTSAGKWFSLISEF</sequence>
<dbReference type="InterPro" id="IPR008928">
    <property type="entry name" value="6-hairpin_glycosidase_sf"/>
</dbReference>
<accession>A0A5J4PCE9</accession>
<proteinExistence type="predicted"/>
<dbReference type="EMBL" id="SNRY01009364">
    <property type="protein sequence ID" value="KAA6307165.1"/>
    <property type="molecule type" value="Genomic_DNA"/>
</dbReference>
<protein>
    <submittedName>
        <fullName evidence="1">Uncharacterized protein</fullName>
    </submittedName>
</protein>
<reference evidence="1" key="1">
    <citation type="submission" date="2019-03" db="EMBL/GenBank/DDBJ databases">
        <title>Single cell metagenomics reveals metabolic interactions within the superorganism composed of flagellate Streblomastix strix and complex community of Bacteroidetes bacteria on its surface.</title>
        <authorList>
            <person name="Treitli S.C."/>
            <person name="Kolisko M."/>
            <person name="Husnik F."/>
            <person name="Keeling P."/>
            <person name="Hampl V."/>
        </authorList>
    </citation>
    <scope>NUCLEOTIDE SEQUENCE</scope>
    <source>
        <strain evidence="1">STM</strain>
    </source>
</reference>
<name>A0A5J4PCE9_9ZZZZ</name>
<dbReference type="SUPFAM" id="SSF48208">
    <property type="entry name" value="Six-hairpin glycosidases"/>
    <property type="match status" value="1"/>
</dbReference>
<gene>
    <name evidence="1" type="ORF">EZS27_041169</name>
</gene>
<dbReference type="Gene3D" id="1.50.10.10">
    <property type="match status" value="1"/>
</dbReference>
<dbReference type="InterPro" id="IPR012341">
    <property type="entry name" value="6hp_glycosidase-like_sf"/>
</dbReference>
<dbReference type="GO" id="GO:0005975">
    <property type="term" value="P:carbohydrate metabolic process"/>
    <property type="evidence" value="ECO:0007669"/>
    <property type="project" value="InterPro"/>
</dbReference>
<evidence type="ECO:0000313" key="1">
    <source>
        <dbReference type="EMBL" id="KAA6307165.1"/>
    </source>
</evidence>
<feature type="non-terminal residue" evidence="1">
    <location>
        <position position="1"/>
    </location>
</feature>